<accession>A0A6A6KGM6</accession>
<dbReference type="Pfam" id="PF01612">
    <property type="entry name" value="DNA_pol_A_exo1"/>
    <property type="match status" value="1"/>
</dbReference>
<dbReference type="Proteomes" id="UP000467840">
    <property type="component" value="Chromosome 8"/>
</dbReference>
<dbReference type="Gene3D" id="3.30.420.10">
    <property type="entry name" value="Ribonuclease H-like superfamily/Ribonuclease H"/>
    <property type="match status" value="1"/>
</dbReference>
<feature type="domain" description="3'-5' exonuclease" evidence="4">
    <location>
        <begin position="26"/>
        <end position="121"/>
    </location>
</feature>
<comment type="caution">
    <text evidence="5">The sequence shown here is derived from an EMBL/GenBank/DDBJ whole genome shotgun (WGS) entry which is preliminary data.</text>
</comment>
<dbReference type="InterPro" id="IPR051132">
    <property type="entry name" value="3-5_Exonuclease_domain"/>
</dbReference>
<keyword evidence="6" id="KW-1185">Reference proteome</keyword>
<keyword evidence="3" id="KW-0472">Membrane</keyword>
<feature type="transmembrane region" description="Helical" evidence="3">
    <location>
        <begin position="127"/>
        <end position="146"/>
    </location>
</feature>
<protein>
    <recommendedName>
        <fullName evidence="4">3'-5' exonuclease domain-containing protein</fullName>
    </recommendedName>
</protein>
<dbReference type="CDD" id="cd06141">
    <property type="entry name" value="WRN_exo"/>
    <property type="match status" value="1"/>
</dbReference>
<organism evidence="5 6">
    <name type="scientific">Hevea brasiliensis</name>
    <name type="common">Para rubber tree</name>
    <name type="synonym">Siphonia brasiliensis</name>
    <dbReference type="NCBI Taxonomy" id="3981"/>
    <lineage>
        <taxon>Eukaryota</taxon>
        <taxon>Viridiplantae</taxon>
        <taxon>Streptophyta</taxon>
        <taxon>Embryophyta</taxon>
        <taxon>Tracheophyta</taxon>
        <taxon>Spermatophyta</taxon>
        <taxon>Magnoliopsida</taxon>
        <taxon>eudicotyledons</taxon>
        <taxon>Gunneridae</taxon>
        <taxon>Pentapetalae</taxon>
        <taxon>rosids</taxon>
        <taxon>fabids</taxon>
        <taxon>Malpighiales</taxon>
        <taxon>Euphorbiaceae</taxon>
        <taxon>Crotonoideae</taxon>
        <taxon>Micrandreae</taxon>
        <taxon>Hevea</taxon>
    </lineage>
</organism>
<dbReference type="GO" id="GO:0005737">
    <property type="term" value="C:cytoplasm"/>
    <property type="evidence" value="ECO:0007669"/>
    <property type="project" value="TreeGrafter"/>
</dbReference>
<evidence type="ECO:0000256" key="2">
    <source>
        <dbReference type="ARBA" id="ARBA00022801"/>
    </source>
</evidence>
<keyword evidence="3" id="KW-1133">Transmembrane helix</keyword>
<dbReference type="AlphaFoldDB" id="A0A6A6KGM6"/>
<evidence type="ECO:0000313" key="6">
    <source>
        <dbReference type="Proteomes" id="UP000467840"/>
    </source>
</evidence>
<keyword evidence="2" id="KW-0378">Hydrolase</keyword>
<evidence type="ECO:0000259" key="4">
    <source>
        <dbReference type="Pfam" id="PF01612"/>
    </source>
</evidence>
<dbReference type="EMBL" id="JAAGAX010000016">
    <property type="protein sequence ID" value="KAF2288051.1"/>
    <property type="molecule type" value="Genomic_DNA"/>
</dbReference>
<dbReference type="InterPro" id="IPR002562">
    <property type="entry name" value="3'-5'_exonuclease_dom"/>
</dbReference>
<sequence>MSHLSALTFAYCPTISCGIPSQWEFLFVGVGIESDVEKLVEDYGLSVRNTVDLRGLAAEKLGVKELKNAGLKDLVKEVLGKEIKKPKRVTMSRWDNPWLTPDQVQYACLDAFVSSEIGRSLVNLDTFQIICLACFLVAVMEMIIAVNHPCKTTLLRPMLCCVYRVLFFIPSDDFVDGLEFESCVCQRLSWMS</sequence>
<dbReference type="GO" id="GO:0008408">
    <property type="term" value="F:3'-5' exonuclease activity"/>
    <property type="evidence" value="ECO:0007669"/>
    <property type="project" value="InterPro"/>
</dbReference>
<dbReference type="InterPro" id="IPR012337">
    <property type="entry name" value="RNaseH-like_sf"/>
</dbReference>
<dbReference type="PANTHER" id="PTHR13620">
    <property type="entry name" value="3-5 EXONUCLEASE"/>
    <property type="match status" value="1"/>
</dbReference>
<keyword evidence="3" id="KW-0812">Transmembrane</keyword>
<dbReference type="SUPFAM" id="SSF53098">
    <property type="entry name" value="Ribonuclease H-like"/>
    <property type="match status" value="1"/>
</dbReference>
<keyword evidence="1" id="KW-0540">Nuclease</keyword>
<evidence type="ECO:0000256" key="1">
    <source>
        <dbReference type="ARBA" id="ARBA00022722"/>
    </source>
</evidence>
<proteinExistence type="predicted"/>
<dbReference type="GO" id="GO:0003676">
    <property type="term" value="F:nucleic acid binding"/>
    <property type="evidence" value="ECO:0007669"/>
    <property type="project" value="InterPro"/>
</dbReference>
<gene>
    <name evidence="5" type="ORF">GH714_004111</name>
</gene>
<evidence type="ECO:0000313" key="5">
    <source>
        <dbReference type="EMBL" id="KAF2288051.1"/>
    </source>
</evidence>
<dbReference type="PANTHER" id="PTHR13620:SF105">
    <property type="entry name" value="OS01G0737700 PROTEIN"/>
    <property type="match status" value="1"/>
</dbReference>
<dbReference type="GO" id="GO:0006139">
    <property type="term" value="P:nucleobase-containing compound metabolic process"/>
    <property type="evidence" value="ECO:0007669"/>
    <property type="project" value="InterPro"/>
</dbReference>
<reference evidence="5 6" key="1">
    <citation type="journal article" date="2020" name="Mol. Plant">
        <title>The Chromosome-Based Rubber Tree Genome Provides New Insights into Spurge Genome Evolution and Rubber Biosynthesis.</title>
        <authorList>
            <person name="Liu J."/>
            <person name="Shi C."/>
            <person name="Shi C.C."/>
            <person name="Li W."/>
            <person name="Zhang Q.J."/>
            <person name="Zhang Y."/>
            <person name="Li K."/>
            <person name="Lu H.F."/>
            <person name="Shi C."/>
            <person name="Zhu S.T."/>
            <person name="Xiao Z.Y."/>
            <person name="Nan H."/>
            <person name="Yue Y."/>
            <person name="Zhu X.G."/>
            <person name="Wu Y."/>
            <person name="Hong X.N."/>
            <person name="Fan G.Y."/>
            <person name="Tong Y."/>
            <person name="Zhang D."/>
            <person name="Mao C.L."/>
            <person name="Liu Y.L."/>
            <person name="Hao S.J."/>
            <person name="Liu W.Q."/>
            <person name="Lv M.Q."/>
            <person name="Zhang H.B."/>
            <person name="Liu Y."/>
            <person name="Hu-Tang G.R."/>
            <person name="Wang J.P."/>
            <person name="Wang J.H."/>
            <person name="Sun Y.H."/>
            <person name="Ni S.B."/>
            <person name="Chen W.B."/>
            <person name="Zhang X.C."/>
            <person name="Jiao Y.N."/>
            <person name="Eichler E.E."/>
            <person name="Li G.H."/>
            <person name="Liu X."/>
            <person name="Gao L.Z."/>
        </authorList>
    </citation>
    <scope>NUCLEOTIDE SEQUENCE [LARGE SCALE GENOMIC DNA]</scope>
    <source>
        <strain evidence="6">cv. GT1</strain>
        <tissue evidence="5">Leaf</tissue>
    </source>
</reference>
<name>A0A6A6KGM6_HEVBR</name>
<dbReference type="InterPro" id="IPR036397">
    <property type="entry name" value="RNaseH_sf"/>
</dbReference>
<evidence type="ECO:0000256" key="3">
    <source>
        <dbReference type="SAM" id="Phobius"/>
    </source>
</evidence>
<dbReference type="GO" id="GO:0005634">
    <property type="term" value="C:nucleus"/>
    <property type="evidence" value="ECO:0007669"/>
    <property type="project" value="TreeGrafter"/>
</dbReference>